<dbReference type="InterPro" id="IPR003718">
    <property type="entry name" value="OsmC/Ohr_fam"/>
</dbReference>
<evidence type="ECO:0000256" key="1">
    <source>
        <dbReference type="ARBA" id="ARBA00007378"/>
    </source>
</evidence>
<name>A0ABS8JFS1_9GAMM</name>
<organism evidence="2 3">
    <name type="scientific">Noviluteimonas lactosilytica</name>
    <dbReference type="NCBI Taxonomy" id="2888523"/>
    <lineage>
        <taxon>Bacteria</taxon>
        <taxon>Pseudomonadati</taxon>
        <taxon>Pseudomonadota</taxon>
        <taxon>Gammaproteobacteria</taxon>
        <taxon>Lysobacterales</taxon>
        <taxon>Lysobacteraceae</taxon>
        <taxon>Noviluteimonas</taxon>
    </lineage>
</organism>
<comment type="caution">
    <text evidence="2">The sequence shown here is derived from an EMBL/GenBank/DDBJ whole genome shotgun (WGS) entry which is preliminary data.</text>
</comment>
<dbReference type="SUPFAM" id="SSF82784">
    <property type="entry name" value="OsmC-like"/>
    <property type="match status" value="1"/>
</dbReference>
<dbReference type="RefSeq" id="WP_230526051.1">
    <property type="nucleotide sequence ID" value="NZ_JAJGAK010000001.1"/>
</dbReference>
<dbReference type="InterPro" id="IPR019953">
    <property type="entry name" value="OHR"/>
</dbReference>
<reference evidence="2" key="1">
    <citation type="submission" date="2021-10" db="EMBL/GenBank/DDBJ databases">
        <authorList>
            <person name="Lyu M."/>
            <person name="Wang X."/>
            <person name="Meng X."/>
            <person name="Xu K."/>
        </authorList>
    </citation>
    <scope>NUCLEOTIDE SEQUENCE</scope>
    <source>
        <strain evidence="2">A6</strain>
    </source>
</reference>
<comment type="similarity">
    <text evidence="1">Belongs to the OsmC/Ohr family.</text>
</comment>
<protein>
    <submittedName>
        <fullName evidence="2">Ohr family peroxiredoxin</fullName>
    </submittedName>
</protein>
<evidence type="ECO:0000313" key="3">
    <source>
        <dbReference type="Proteomes" id="UP001165293"/>
    </source>
</evidence>
<keyword evidence="3" id="KW-1185">Reference proteome</keyword>
<gene>
    <name evidence="2" type="ORF">LK996_05095</name>
</gene>
<dbReference type="Proteomes" id="UP001165293">
    <property type="component" value="Unassembled WGS sequence"/>
</dbReference>
<dbReference type="PANTHER" id="PTHR33797:SF2">
    <property type="entry name" value="ORGANIC HYDROPEROXIDE RESISTANCE PROTEIN-LIKE"/>
    <property type="match status" value="1"/>
</dbReference>
<proteinExistence type="inferred from homology"/>
<sequence length="145" mass="15307">MSQTPKILFTGKTHTVVKHGDASGGHGNVDLNLSSPNAAARIIADVEPHPLAEQLFAGAWSACYITALGIAADKKRVKLPDDMSVDIQVDVAQSGVAWVLQAKFDIHMPGVPQDVAEKIAQIGHDTCPYSKATHGNIDVATNVTT</sequence>
<dbReference type="Pfam" id="PF02566">
    <property type="entry name" value="OsmC"/>
    <property type="match status" value="1"/>
</dbReference>
<dbReference type="PANTHER" id="PTHR33797">
    <property type="entry name" value="ORGANIC HYDROPEROXIDE RESISTANCE PROTEIN-LIKE"/>
    <property type="match status" value="1"/>
</dbReference>
<evidence type="ECO:0000313" key="2">
    <source>
        <dbReference type="EMBL" id="MCC8362448.1"/>
    </source>
</evidence>
<dbReference type="EMBL" id="JAJGAK010000001">
    <property type="protein sequence ID" value="MCC8362448.1"/>
    <property type="molecule type" value="Genomic_DNA"/>
</dbReference>
<dbReference type="InterPro" id="IPR036102">
    <property type="entry name" value="OsmC/Ohrsf"/>
</dbReference>
<dbReference type="InterPro" id="IPR015946">
    <property type="entry name" value="KH_dom-like_a/b"/>
</dbReference>
<accession>A0ABS8JFS1</accession>
<dbReference type="NCBIfam" id="TIGR03561">
    <property type="entry name" value="organ_hyd_perox"/>
    <property type="match status" value="1"/>
</dbReference>
<dbReference type="Gene3D" id="3.30.300.20">
    <property type="match status" value="1"/>
</dbReference>